<dbReference type="CDD" id="cd17261">
    <property type="entry name" value="RMtype1_S_EcoKI-TRD2-CR2_like"/>
    <property type="match status" value="1"/>
</dbReference>
<organism evidence="5 6">
    <name type="scientific">Phaeobacter inhibens</name>
    <dbReference type="NCBI Taxonomy" id="221822"/>
    <lineage>
        <taxon>Bacteria</taxon>
        <taxon>Pseudomonadati</taxon>
        <taxon>Pseudomonadota</taxon>
        <taxon>Alphaproteobacteria</taxon>
        <taxon>Rhodobacterales</taxon>
        <taxon>Roseobacteraceae</taxon>
        <taxon>Phaeobacter</taxon>
    </lineage>
</organism>
<dbReference type="GO" id="GO:0009307">
    <property type="term" value="P:DNA restriction-modification system"/>
    <property type="evidence" value="ECO:0007669"/>
    <property type="project" value="UniProtKB-KW"/>
</dbReference>
<dbReference type="RefSeq" id="WP_102884181.1">
    <property type="nucleotide sequence ID" value="NZ_CP010725.1"/>
</dbReference>
<dbReference type="EMBL" id="CP010725">
    <property type="protein sequence ID" value="AUR00788.1"/>
    <property type="molecule type" value="Genomic_DNA"/>
</dbReference>
<dbReference type="PANTHER" id="PTHR30408">
    <property type="entry name" value="TYPE-1 RESTRICTION ENZYME ECOKI SPECIFICITY PROTEIN"/>
    <property type="match status" value="1"/>
</dbReference>
<evidence type="ECO:0000256" key="2">
    <source>
        <dbReference type="ARBA" id="ARBA00022747"/>
    </source>
</evidence>
<sequence length="410" mass="45442">MVPDGWTESLLDKVAGRKSGHTPDKKRSEYWNGGIKWVSLADSSKLDDGLISETDKEISEQGIANSSAVLLPQGTVVLSRDAGVGKSAILGEQMAVSQHFIAWECDCPSQLHNWFLYYWLQMKKGFFERQAVGSTIKTIGLPLFKKLRIQHPPYAEQKKIAEILSTWDRAIEVSEAQLVCARTQKRALMQSLLTGRRRFPEFEGQEWKEVRLGDVIASMDAGVSVNSGDKPAGRSDWGILKTSSVSQGTFDPSENKIVDAEEEIARLREPVSAGTTIMSRMNTPALVGANGYVSYDMPNLFLPDRLWAMRVNPSVAFPAWVGHLLASGSFRYKLSSLATGTSGSMKNITKSDVRAISIKLPPLEEQKRISQILDDATSEVDRIIRGADKLRTEKKALMQQLLTGKRRVSV</sequence>
<evidence type="ECO:0000259" key="4">
    <source>
        <dbReference type="Pfam" id="PF01420"/>
    </source>
</evidence>
<gene>
    <name evidence="5" type="ORF">PhaeoP88_03467</name>
</gene>
<reference evidence="5 6" key="2">
    <citation type="journal article" date="2017" name="Genome Biol. Evol.">
        <title>Trajectories and Drivers of Genome Evolution in Surface-Associated Marine Phaeobacter.</title>
        <authorList>
            <person name="Freese H.M."/>
            <person name="Sikorski J."/>
            <person name="Bunk B."/>
            <person name="Scheuner C."/>
            <person name="Meier-Kolthoff J.P."/>
            <person name="Sproer C."/>
            <person name="Gram L."/>
            <person name="Overmann J."/>
        </authorList>
    </citation>
    <scope>NUCLEOTIDE SEQUENCE [LARGE SCALE GENOMIC DNA]</scope>
    <source>
        <strain evidence="5 6">P88</strain>
    </source>
</reference>
<dbReference type="InterPro" id="IPR000055">
    <property type="entry name" value="Restrct_endonuc_typeI_TRD"/>
</dbReference>
<feature type="domain" description="Type I restriction modification DNA specificity" evidence="4">
    <location>
        <begin position="206"/>
        <end position="378"/>
    </location>
</feature>
<dbReference type="AlphaFoldDB" id="A0A2I7KDY0"/>
<dbReference type="Proteomes" id="UP000236447">
    <property type="component" value="Chromosome"/>
</dbReference>
<dbReference type="PANTHER" id="PTHR30408:SF12">
    <property type="entry name" value="TYPE I RESTRICTION ENZYME MJAVIII SPECIFICITY SUBUNIT"/>
    <property type="match status" value="1"/>
</dbReference>
<protein>
    <submittedName>
        <fullName evidence="5">Putative type I restriction-modification system, S subunit</fullName>
    </submittedName>
</protein>
<keyword evidence="2" id="KW-0680">Restriction system</keyword>
<proteinExistence type="inferred from homology"/>
<name>A0A2I7KDY0_9RHOB</name>
<accession>A0A2I7KDY0</accession>
<evidence type="ECO:0000313" key="5">
    <source>
        <dbReference type="EMBL" id="AUR00788.1"/>
    </source>
</evidence>
<dbReference type="Pfam" id="PF01420">
    <property type="entry name" value="Methylase_S"/>
    <property type="match status" value="2"/>
</dbReference>
<comment type="similarity">
    <text evidence="1">Belongs to the type-I restriction system S methylase family.</text>
</comment>
<dbReference type="Gene3D" id="3.90.220.20">
    <property type="entry name" value="DNA methylase specificity domains"/>
    <property type="match status" value="2"/>
</dbReference>
<dbReference type="InterPro" id="IPR044946">
    <property type="entry name" value="Restrct_endonuc_typeI_TRD_sf"/>
</dbReference>
<dbReference type="InterPro" id="IPR052021">
    <property type="entry name" value="Type-I_RS_S_subunit"/>
</dbReference>
<dbReference type="CDD" id="cd17248">
    <property type="entry name" value="RMtype1_S_AmiI-TRD2-CR2_like"/>
    <property type="match status" value="1"/>
</dbReference>
<dbReference type="Gene3D" id="1.10.287.1120">
    <property type="entry name" value="Bipartite methylase S protein"/>
    <property type="match status" value="1"/>
</dbReference>
<dbReference type="GO" id="GO:0003677">
    <property type="term" value="F:DNA binding"/>
    <property type="evidence" value="ECO:0007669"/>
    <property type="project" value="UniProtKB-KW"/>
</dbReference>
<evidence type="ECO:0000313" key="6">
    <source>
        <dbReference type="Proteomes" id="UP000236447"/>
    </source>
</evidence>
<dbReference type="REBASE" id="229222">
    <property type="entry name" value="S.PinP88II"/>
</dbReference>
<feature type="domain" description="Type I restriction modification DNA specificity" evidence="4">
    <location>
        <begin position="3"/>
        <end position="175"/>
    </location>
</feature>
<evidence type="ECO:0000256" key="3">
    <source>
        <dbReference type="ARBA" id="ARBA00023125"/>
    </source>
</evidence>
<evidence type="ECO:0000256" key="1">
    <source>
        <dbReference type="ARBA" id="ARBA00010923"/>
    </source>
</evidence>
<dbReference type="SUPFAM" id="SSF116734">
    <property type="entry name" value="DNA methylase specificity domain"/>
    <property type="match status" value="2"/>
</dbReference>
<reference evidence="5 6" key="1">
    <citation type="journal article" date="2017" name="Front. Microbiol.">
        <title>Phaeobacter piscinae sp. nov., a species of the Roseobacter group and potential aquaculture probiont.</title>
        <authorList>
            <person name="Sonnenschein E.C."/>
            <person name="Phippen C.B.W."/>
            <person name="Nielsen K.F."/>
            <person name="Mateiu R.V."/>
            <person name="Melchiorsen J."/>
            <person name="Gram L."/>
            <person name="Overmann J."/>
            <person name="Freese H.M."/>
        </authorList>
    </citation>
    <scope>NUCLEOTIDE SEQUENCE [LARGE SCALE GENOMIC DNA]</scope>
    <source>
        <strain evidence="5 6">P88</strain>
    </source>
</reference>
<keyword evidence="3" id="KW-0238">DNA-binding</keyword>